<dbReference type="SUPFAM" id="SSF51735">
    <property type="entry name" value="NAD(P)-binding Rossmann-fold domains"/>
    <property type="match status" value="1"/>
</dbReference>
<dbReference type="Proteomes" id="UP001161405">
    <property type="component" value="Unassembled WGS sequence"/>
</dbReference>
<gene>
    <name evidence="2" type="ORF">GCM10007879_16190</name>
</gene>
<protein>
    <recommendedName>
        <fullName evidence="4">Ornithine cyclodeaminase</fullName>
    </recommendedName>
</protein>
<evidence type="ECO:0008006" key="4">
    <source>
        <dbReference type="Google" id="ProtNLM"/>
    </source>
</evidence>
<name>A0ABQ5UQ30_9HYPH</name>
<dbReference type="Pfam" id="PF02423">
    <property type="entry name" value="OCD_Mu_crystall"/>
    <property type="match status" value="1"/>
</dbReference>
<evidence type="ECO:0000313" key="3">
    <source>
        <dbReference type="Proteomes" id="UP001161405"/>
    </source>
</evidence>
<reference evidence="2" key="1">
    <citation type="journal article" date="2014" name="Int. J. Syst. Evol. Microbiol.">
        <title>Complete genome of a new Firmicutes species belonging to the dominant human colonic microbiota ('Ruminococcus bicirculans') reveals two chromosomes and a selective capacity to utilize plant glucans.</title>
        <authorList>
            <consortium name="NISC Comparative Sequencing Program"/>
            <person name="Wegmann U."/>
            <person name="Louis P."/>
            <person name="Goesmann A."/>
            <person name="Henrissat B."/>
            <person name="Duncan S.H."/>
            <person name="Flint H.J."/>
        </authorList>
    </citation>
    <scope>NUCLEOTIDE SEQUENCE</scope>
    <source>
        <strain evidence="2">NBRC 107169</strain>
    </source>
</reference>
<proteinExistence type="inferred from homology"/>
<evidence type="ECO:0000313" key="2">
    <source>
        <dbReference type="EMBL" id="GLQ17370.1"/>
    </source>
</evidence>
<dbReference type="PANTHER" id="PTHR13812:SF19">
    <property type="entry name" value="KETIMINE REDUCTASE MU-CRYSTALLIN"/>
    <property type="match status" value="1"/>
</dbReference>
<dbReference type="EMBL" id="BSNI01000002">
    <property type="protein sequence ID" value="GLQ17370.1"/>
    <property type="molecule type" value="Genomic_DNA"/>
</dbReference>
<dbReference type="Gene3D" id="3.30.1780.10">
    <property type="entry name" value="ornithine cyclodeaminase, domain 1"/>
    <property type="match status" value="1"/>
</dbReference>
<dbReference type="PANTHER" id="PTHR13812">
    <property type="entry name" value="KETIMINE REDUCTASE MU-CRYSTALLIN"/>
    <property type="match status" value="1"/>
</dbReference>
<organism evidence="2 3">
    <name type="scientific">Maritalea porphyrae</name>
    <dbReference type="NCBI Taxonomy" id="880732"/>
    <lineage>
        <taxon>Bacteria</taxon>
        <taxon>Pseudomonadati</taxon>
        <taxon>Pseudomonadota</taxon>
        <taxon>Alphaproteobacteria</taxon>
        <taxon>Hyphomicrobiales</taxon>
        <taxon>Devosiaceae</taxon>
        <taxon>Maritalea</taxon>
    </lineage>
</organism>
<accession>A0ABQ5UQ30</accession>
<keyword evidence="3" id="KW-1185">Reference proteome</keyword>
<dbReference type="RefSeq" id="WP_284363479.1">
    <property type="nucleotide sequence ID" value="NZ_BSNI01000002.1"/>
</dbReference>
<dbReference type="InterPro" id="IPR036291">
    <property type="entry name" value="NAD(P)-bd_dom_sf"/>
</dbReference>
<sequence length="302" mass="32340">MRILQEEDLNAIPTSVFLDAVRAQVEADARGEAIAPPRHAVNFDPGALVFTCGGNKEVAGFRVYDTFPKAKNAQEDQLVVAYDRQAAKLKGIAVGERLGAIRTGCLGGVAIDKLVPENRIEKLALVGTGLQAQTQLEAILSLRTINKISVYSRSLDRRGDFAAKMAKKFGVNITPSTSAERAVHDADLVVLATNSAKPVIETGWLKQGAHVSTLGPKFVGRHELPLDIVDRCRLLVSDSPQQIKGQGEKHMFHDVDLNIQHLGASQYAYSSGDLTLFLSAGLAGTEVTALSAAIDFLDTLGG</sequence>
<dbReference type="Gene3D" id="3.40.50.720">
    <property type="entry name" value="NAD(P)-binding Rossmann-like Domain"/>
    <property type="match status" value="1"/>
</dbReference>
<dbReference type="InterPro" id="IPR003462">
    <property type="entry name" value="ODC_Mu_crystall"/>
</dbReference>
<reference evidence="2" key="2">
    <citation type="submission" date="2023-01" db="EMBL/GenBank/DDBJ databases">
        <title>Draft genome sequence of Maritalea porphyrae strain NBRC 107169.</title>
        <authorList>
            <person name="Sun Q."/>
            <person name="Mori K."/>
        </authorList>
    </citation>
    <scope>NUCLEOTIDE SEQUENCE</scope>
    <source>
        <strain evidence="2">NBRC 107169</strain>
    </source>
</reference>
<dbReference type="InterPro" id="IPR023401">
    <property type="entry name" value="ODC_N"/>
</dbReference>
<comment type="similarity">
    <text evidence="1">Belongs to the ornithine cyclodeaminase/mu-crystallin family.</text>
</comment>
<evidence type="ECO:0000256" key="1">
    <source>
        <dbReference type="ARBA" id="ARBA00008903"/>
    </source>
</evidence>
<comment type="caution">
    <text evidence="2">The sequence shown here is derived from an EMBL/GenBank/DDBJ whole genome shotgun (WGS) entry which is preliminary data.</text>
</comment>